<protein>
    <submittedName>
        <fullName evidence="1">Uncharacterized protein</fullName>
    </submittedName>
</protein>
<evidence type="ECO:0000313" key="2">
    <source>
        <dbReference type="Proteomes" id="UP000000763"/>
    </source>
</evidence>
<reference evidence="2" key="1">
    <citation type="journal article" date="2005" name="Nature">
        <title>The map-based sequence of the rice genome.</title>
        <authorList>
            <consortium name="International rice genome sequencing project (IRGSP)"/>
            <person name="Matsumoto T."/>
            <person name="Wu J."/>
            <person name="Kanamori H."/>
            <person name="Katayose Y."/>
            <person name="Fujisawa M."/>
            <person name="Namiki N."/>
            <person name="Mizuno H."/>
            <person name="Yamamoto K."/>
            <person name="Antonio B.A."/>
            <person name="Baba T."/>
            <person name="Sakata K."/>
            <person name="Nagamura Y."/>
            <person name="Aoki H."/>
            <person name="Arikawa K."/>
            <person name="Arita K."/>
            <person name="Bito T."/>
            <person name="Chiden Y."/>
            <person name="Fujitsuka N."/>
            <person name="Fukunaka R."/>
            <person name="Hamada M."/>
            <person name="Harada C."/>
            <person name="Hayashi A."/>
            <person name="Hijishita S."/>
            <person name="Honda M."/>
            <person name="Hosokawa S."/>
            <person name="Ichikawa Y."/>
            <person name="Idonuma A."/>
            <person name="Iijima M."/>
            <person name="Ikeda M."/>
            <person name="Ikeno M."/>
            <person name="Ito K."/>
            <person name="Ito S."/>
            <person name="Ito T."/>
            <person name="Ito Y."/>
            <person name="Ito Y."/>
            <person name="Iwabuchi A."/>
            <person name="Kamiya K."/>
            <person name="Karasawa W."/>
            <person name="Kurita K."/>
            <person name="Katagiri S."/>
            <person name="Kikuta A."/>
            <person name="Kobayashi H."/>
            <person name="Kobayashi N."/>
            <person name="Machita K."/>
            <person name="Maehara T."/>
            <person name="Masukawa M."/>
            <person name="Mizubayashi T."/>
            <person name="Mukai Y."/>
            <person name="Nagasaki H."/>
            <person name="Nagata Y."/>
            <person name="Naito S."/>
            <person name="Nakashima M."/>
            <person name="Nakama Y."/>
            <person name="Nakamichi Y."/>
            <person name="Nakamura M."/>
            <person name="Meguro A."/>
            <person name="Negishi M."/>
            <person name="Ohta I."/>
            <person name="Ohta T."/>
            <person name="Okamoto M."/>
            <person name="Ono N."/>
            <person name="Saji S."/>
            <person name="Sakaguchi M."/>
            <person name="Sakai K."/>
            <person name="Shibata M."/>
            <person name="Shimokawa T."/>
            <person name="Song J."/>
            <person name="Takazaki Y."/>
            <person name="Terasawa K."/>
            <person name="Tsugane M."/>
            <person name="Tsuji K."/>
            <person name="Ueda S."/>
            <person name="Waki K."/>
            <person name="Yamagata H."/>
            <person name="Yamamoto M."/>
            <person name="Yamamoto S."/>
            <person name="Yamane H."/>
            <person name="Yoshiki S."/>
            <person name="Yoshihara R."/>
            <person name="Yukawa K."/>
            <person name="Zhong H."/>
            <person name="Yano M."/>
            <person name="Yuan Q."/>
            <person name="Ouyang S."/>
            <person name="Liu J."/>
            <person name="Jones K.M."/>
            <person name="Gansberger K."/>
            <person name="Moffat K."/>
            <person name="Hill J."/>
            <person name="Bera J."/>
            <person name="Fadrosh D."/>
            <person name="Jin S."/>
            <person name="Johri S."/>
            <person name="Kim M."/>
            <person name="Overton L."/>
            <person name="Reardon M."/>
            <person name="Tsitrin T."/>
            <person name="Vuong H."/>
            <person name="Weaver B."/>
            <person name="Ciecko A."/>
            <person name="Tallon L."/>
            <person name="Jackson J."/>
            <person name="Pai G."/>
            <person name="Aken S.V."/>
            <person name="Utterback T."/>
            <person name="Reidmuller S."/>
            <person name="Feldblyum T."/>
            <person name="Hsiao J."/>
            <person name="Zismann V."/>
            <person name="Iobst S."/>
            <person name="de Vazeille A.R."/>
            <person name="Buell C.R."/>
            <person name="Ying K."/>
            <person name="Li Y."/>
            <person name="Lu T."/>
            <person name="Huang Y."/>
            <person name="Zhao Q."/>
            <person name="Feng Q."/>
            <person name="Zhang L."/>
            <person name="Zhu J."/>
            <person name="Weng Q."/>
            <person name="Mu J."/>
            <person name="Lu Y."/>
            <person name="Fan D."/>
            <person name="Liu Y."/>
            <person name="Guan J."/>
            <person name="Zhang Y."/>
            <person name="Yu S."/>
            <person name="Liu X."/>
            <person name="Zhang Y."/>
            <person name="Hong G."/>
            <person name="Han B."/>
            <person name="Choisne N."/>
            <person name="Demange N."/>
            <person name="Orjeda G."/>
            <person name="Samain S."/>
            <person name="Cattolico L."/>
            <person name="Pelletier E."/>
            <person name="Couloux A."/>
            <person name="Segurens B."/>
            <person name="Wincker P."/>
            <person name="D'Hont A."/>
            <person name="Scarpelli C."/>
            <person name="Weissenbach J."/>
            <person name="Salanoubat M."/>
            <person name="Quetier F."/>
            <person name="Yu Y."/>
            <person name="Kim H.R."/>
            <person name="Rambo T."/>
            <person name="Currie J."/>
            <person name="Collura K."/>
            <person name="Luo M."/>
            <person name="Yang T."/>
            <person name="Ammiraju J.S.S."/>
            <person name="Engler F."/>
            <person name="Soderlund C."/>
            <person name="Wing R.A."/>
            <person name="Palmer L.E."/>
            <person name="de la Bastide M."/>
            <person name="Spiegel L."/>
            <person name="Nascimento L."/>
            <person name="Zutavern T."/>
            <person name="O'Shaughnessy A."/>
            <person name="Dike S."/>
            <person name="Dedhia N."/>
            <person name="Preston R."/>
            <person name="Balija V."/>
            <person name="McCombie W.R."/>
            <person name="Chow T."/>
            <person name="Chen H."/>
            <person name="Chung M."/>
            <person name="Chen C."/>
            <person name="Shaw J."/>
            <person name="Wu H."/>
            <person name="Hsiao K."/>
            <person name="Chao Y."/>
            <person name="Chu M."/>
            <person name="Cheng C."/>
            <person name="Hour A."/>
            <person name="Lee P."/>
            <person name="Lin S."/>
            <person name="Lin Y."/>
            <person name="Liou J."/>
            <person name="Liu S."/>
            <person name="Hsing Y."/>
            <person name="Raghuvanshi S."/>
            <person name="Mohanty A."/>
            <person name="Bharti A.K."/>
            <person name="Gaur A."/>
            <person name="Gupta V."/>
            <person name="Kumar D."/>
            <person name="Ravi V."/>
            <person name="Vij S."/>
            <person name="Kapur A."/>
            <person name="Khurana P."/>
            <person name="Khurana P."/>
            <person name="Khurana J.P."/>
            <person name="Tyagi A.K."/>
            <person name="Gaikwad K."/>
            <person name="Singh A."/>
            <person name="Dalal V."/>
            <person name="Srivastava S."/>
            <person name="Dixit A."/>
            <person name="Pal A.K."/>
            <person name="Ghazi I.A."/>
            <person name="Yadav M."/>
            <person name="Pandit A."/>
            <person name="Bhargava A."/>
            <person name="Sureshbabu K."/>
            <person name="Batra K."/>
            <person name="Sharma T.R."/>
            <person name="Mohapatra T."/>
            <person name="Singh N.K."/>
            <person name="Messing J."/>
            <person name="Nelson A.B."/>
            <person name="Fuks G."/>
            <person name="Kavchok S."/>
            <person name="Keizer G."/>
            <person name="Linton E."/>
            <person name="Llaca V."/>
            <person name="Song R."/>
            <person name="Tanyolac B."/>
            <person name="Young S."/>
            <person name="Ho-Il K."/>
            <person name="Hahn J.H."/>
            <person name="Sangsakoo G."/>
            <person name="Vanavichit A."/>
            <person name="de Mattos Luiz.A.T."/>
            <person name="Zimmer P.D."/>
            <person name="Malone G."/>
            <person name="Dellagostin O."/>
            <person name="de Oliveira A.C."/>
            <person name="Bevan M."/>
            <person name="Bancroft I."/>
            <person name="Minx P."/>
            <person name="Cordum H."/>
            <person name="Wilson R."/>
            <person name="Cheng Z."/>
            <person name="Jin W."/>
            <person name="Jiang J."/>
            <person name="Leong S.A."/>
            <person name="Iwama H."/>
            <person name="Gojobori T."/>
            <person name="Itoh T."/>
            <person name="Niimura Y."/>
            <person name="Fujii Y."/>
            <person name="Habara T."/>
            <person name="Sakai H."/>
            <person name="Sato Y."/>
            <person name="Wilson G."/>
            <person name="Kumar K."/>
            <person name="McCouch S."/>
            <person name="Juretic N."/>
            <person name="Hoen D."/>
            <person name="Wright S."/>
            <person name="Bruskiewich R."/>
            <person name="Bureau T."/>
            <person name="Miyao A."/>
            <person name="Hirochika H."/>
            <person name="Nishikawa T."/>
            <person name="Kadowaki K."/>
            <person name="Sugiura M."/>
            <person name="Burr B."/>
            <person name="Sasaki T."/>
        </authorList>
    </citation>
    <scope>NUCLEOTIDE SEQUENCE [LARGE SCALE GENOMIC DNA]</scope>
    <source>
        <strain evidence="2">cv. Nipponbare</strain>
    </source>
</reference>
<organism evidence="1 2">
    <name type="scientific">Oryza sativa subsp. japonica</name>
    <name type="common">Rice</name>
    <dbReference type="NCBI Taxonomy" id="39947"/>
    <lineage>
        <taxon>Eukaryota</taxon>
        <taxon>Viridiplantae</taxon>
        <taxon>Streptophyta</taxon>
        <taxon>Embryophyta</taxon>
        <taxon>Tracheophyta</taxon>
        <taxon>Spermatophyta</taxon>
        <taxon>Magnoliopsida</taxon>
        <taxon>Liliopsida</taxon>
        <taxon>Poales</taxon>
        <taxon>Poaceae</taxon>
        <taxon>BOP clade</taxon>
        <taxon>Oryzoideae</taxon>
        <taxon>Oryzeae</taxon>
        <taxon>Oryzinae</taxon>
        <taxon>Oryza</taxon>
        <taxon>Oryza sativa</taxon>
    </lineage>
</organism>
<accession>Q6ZG15</accession>
<dbReference type="EMBL" id="AP004155">
    <property type="protein sequence ID" value="BAC98545.1"/>
    <property type="molecule type" value="Genomic_DNA"/>
</dbReference>
<evidence type="ECO:0000313" key="1">
    <source>
        <dbReference type="EMBL" id="BAC98545.1"/>
    </source>
</evidence>
<dbReference type="Proteomes" id="UP000000763">
    <property type="component" value="Chromosome 8"/>
</dbReference>
<gene>
    <name evidence="1" type="primary">OJ1112_D12.24</name>
</gene>
<dbReference type="AlphaFoldDB" id="Q6ZG15"/>
<reference evidence="2" key="2">
    <citation type="journal article" date="2008" name="Nucleic Acids Res.">
        <title>The rice annotation project database (RAP-DB): 2008 update.</title>
        <authorList>
            <consortium name="The rice annotation project (RAP)"/>
        </authorList>
    </citation>
    <scope>GENOME REANNOTATION</scope>
    <source>
        <strain evidence="2">cv. Nipponbare</strain>
    </source>
</reference>
<sequence length="69" mass="7787">MDKIIMDVQDKMKVHFGLQEQSTLNSSSRHSESIRCYVPVFGPIGPCVVSESNREAYRGLSLLGKVNRF</sequence>
<proteinExistence type="predicted"/>
<name>Q6ZG15_ORYSJ</name>